<name>A0A6V7PHN6_ANACO</name>
<proteinExistence type="predicted"/>
<reference evidence="2" key="1">
    <citation type="submission" date="2020-07" db="EMBL/GenBank/DDBJ databases">
        <authorList>
            <person name="Lin J."/>
        </authorList>
    </citation>
    <scope>NUCLEOTIDE SEQUENCE</scope>
</reference>
<evidence type="ECO:0000256" key="1">
    <source>
        <dbReference type="SAM" id="MobiDB-lite"/>
    </source>
</evidence>
<gene>
    <name evidence="2" type="ORF">CB5_LOCUS13572</name>
</gene>
<feature type="compositionally biased region" description="Basic and acidic residues" evidence="1">
    <location>
        <begin position="18"/>
        <end position="43"/>
    </location>
</feature>
<dbReference type="EMBL" id="LR862148">
    <property type="protein sequence ID" value="CAD1830361.1"/>
    <property type="molecule type" value="Genomic_DNA"/>
</dbReference>
<sequence length="154" mass="15816">MRPPRQAPCLADGVEPSDGDHALQVERRAQGPEMLRELARRSEDEGEDAEGSSARRWRMGRANARGFAAPRLGDAEDVVAGEDAGDEAELDGGGAPDPELAAGGDGPLGEADAGKGGGAASRTRGAVGIGSESPVSVSIERWIGGGVERLGFWV</sequence>
<dbReference type="AlphaFoldDB" id="A0A6V7PHN6"/>
<evidence type="ECO:0000313" key="2">
    <source>
        <dbReference type="EMBL" id="CAD1830361.1"/>
    </source>
</evidence>
<organism evidence="2">
    <name type="scientific">Ananas comosus var. bracteatus</name>
    <name type="common">red pineapple</name>
    <dbReference type="NCBI Taxonomy" id="296719"/>
    <lineage>
        <taxon>Eukaryota</taxon>
        <taxon>Viridiplantae</taxon>
        <taxon>Streptophyta</taxon>
        <taxon>Embryophyta</taxon>
        <taxon>Tracheophyta</taxon>
        <taxon>Spermatophyta</taxon>
        <taxon>Magnoliopsida</taxon>
        <taxon>Liliopsida</taxon>
        <taxon>Poales</taxon>
        <taxon>Bromeliaceae</taxon>
        <taxon>Bromelioideae</taxon>
        <taxon>Ananas</taxon>
    </lineage>
</organism>
<feature type="region of interest" description="Disordered" evidence="1">
    <location>
        <begin position="1"/>
        <end position="135"/>
    </location>
</feature>
<protein>
    <submittedName>
        <fullName evidence="2">Uncharacterized protein</fullName>
    </submittedName>
</protein>
<accession>A0A6V7PHN6</accession>
<feature type="compositionally biased region" description="Acidic residues" evidence="1">
    <location>
        <begin position="75"/>
        <end position="90"/>
    </location>
</feature>